<organism evidence="1 2">
    <name type="scientific">Diatraea saccharalis</name>
    <name type="common">sugarcane borer</name>
    <dbReference type="NCBI Taxonomy" id="40085"/>
    <lineage>
        <taxon>Eukaryota</taxon>
        <taxon>Metazoa</taxon>
        <taxon>Ecdysozoa</taxon>
        <taxon>Arthropoda</taxon>
        <taxon>Hexapoda</taxon>
        <taxon>Insecta</taxon>
        <taxon>Pterygota</taxon>
        <taxon>Neoptera</taxon>
        <taxon>Endopterygota</taxon>
        <taxon>Lepidoptera</taxon>
        <taxon>Glossata</taxon>
        <taxon>Ditrysia</taxon>
        <taxon>Pyraloidea</taxon>
        <taxon>Crambidae</taxon>
        <taxon>Crambinae</taxon>
        <taxon>Diatraea</taxon>
    </lineage>
</organism>
<sequence>MSALVLEGITLGQKHENYNILVNTASANEKLKLKSIDYDDNDIDNLFKIDVACLRQDVRYLIDILKCSDMFYVSYALRHSEWLFSDDHYAHIINPSYLHQELFPKMIKKAQNKLLHSIRLNLRNAKRVDEFFNYFKSNFEIAQKWLPHCSETLIISIVKEEGKKISVSIMHRLCRKSLAILKTCCETCPSDLWLKSGKSLLYTDIKEYLEILNSVEEMYIPQFGKKATRFLMDKYPEVIQENFHKYCYIIDIPEFAKHLKVKEIKTFLTKQLHSDRDKIRSWCKYKYMKHIVERIPMEERFQVVQELFLNSEKETIISDDKSEVNDETKENFYSWYRYVPFEIAIHKIKGTMIDLSSTNTIIDASIRPWAIRVLVTCAAGNMQHIQTLLRCYQEDHTKSIYDEHISLILVRVTKTYKYDETTWNMLNKIFLNMGIYDDRQIIDPTIYNYCIPAIILHNILHDQRIPEVIDKKISLDYFTNYHQKLAPEESDKVFTYLYKHVLRKLSNKEIENINDLVTLINICDDFLRFLKTWNKTIEKFPSVMDKIRELVKLIKDNSWSTDSLVCSAFTNLYRKHNSVKKQFFVDYLVLYQSDQTYLNTLKYYPDILIGDQTKIEMIIANDTRSLRRTLGKLRVYWPSSIVEPLTDLCFTRLLQTTNNKACIESLFILLPRRESLKLIEKYVPTVDKINWKEETSTIPFNIRKNICRCIHLLRPTASLDTVFLYTKGDYFRFTGSLFYDILLTTRYDQASTNILNFLVEPGGIQKLGIRYLLKNLEIEEVKRIILSVWNEACHSVKCGLFKHTYKLLIREEEQKMIEKIWDLLSLLFDNLTPKFYASVKTKADKFSKVPKLVKHKFYMKCFQYLKSHPLSKTRELFEEFFSYMRFNVEVFEISFMEEVLVDAIDNYLIDENYYTGNCRDDILRAFTGYLTINDSIESQQIKFEKMFLPVLKRFSTVWQDHREKFKKVLESLSLNVSKRLLKTQKYVVPTHLFKKIQTSITESFLLEKEYNITTLWNITVIFIELLEKFSNTEKFLSICETMDQGKYYRYQYECPEFGEIYSCIAPEFGKACLKYFVQENIISTYPFLWPLASKSMMDAFISLSFPYSVINQTLKHMLLDEDSTEIKACYLIVIGVVRYMYINSGNGEYYFSFDEELKNMILSHPSKVIRTHFRHCDLPTTDYFYEDTNSNWRRPGLMYQGGPNDSETY</sequence>
<dbReference type="AlphaFoldDB" id="A0A9N9R832"/>
<proteinExistence type="predicted"/>
<evidence type="ECO:0000313" key="2">
    <source>
        <dbReference type="Proteomes" id="UP001153714"/>
    </source>
</evidence>
<keyword evidence="2" id="KW-1185">Reference proteome</keyword>
<reference evidence="1" key="1">
    <citation type="submission" date="2021-12" db="EMBL/GenBank/DDBJ databases">
        <authorList>
            <person name="King R."/>
        </authorList>
    </citation>
    <scope>NUCLEOTIDE SEQUENCE</scope>
</reference>
<protein>
    <submittedName>
        <fullName evidence="1">Uncharacterized protein</fullName>
    </submittedName>
</protein>
<accession>A0A9N9R832</accession>
<name>A0A9N9R832_9NEOP</name>
<gene>
    <name evidence="1" type="ORF">DIATSA_LOCUS9058</name>
</gene>
<dbReference type="Proteomes" id="UP001153714">
    <property type="component" value="Chromosome 3"/>
</dbReference>
<dbReference type="OrthoDB" id="7100635at2759"/>
<evidence type="ECO:0000313" key="1">
    <source>
        <dbReference type="EMBL" id="CAG9791446.1"/>
    </source>
</evidence>
<reference evidence="1" key="2">
    <citation type="submission" date="2022-10" db="EMBL/GenBank/DDBJ databases">
        <authorList>
            <consortium name="ENA_rothamsted_submissions"/>
            <consortium name="culmorum"/>
            <person name="King R."/>
        </authorList>
    </citation>
    <scope>NUCLEOTIDE SEQUENCE</scope>
</reference>
<dbReference type="EMBL" id="OU893334">
    <property type="protein sequence ID" value="CAG9791446.1"/>
    <property type="molecule type" value="Genomic_DNA"/>
</dbReference>